<accession>A0ACB9LQF0</accession>
<keyword evidence="2" id="KW-1185">Reference proteome</keyword>
<name>A0ACB9LQF0_BAUVA</name>
<dbReference type="Proteomes" id="UP000828941">
    <property type="component" value="Chromosome 11"/>
</dbReference>
<reference evidence="1 2" key="1">
    <citation type="journal article" date="2022" name="DNA Res.">
        <title>Chromosomal-level genome assembly of the orchid tree Bauhinia variegata (Leguminosae; Cercidoideae) supports the allotetraploid origin hypothesis of Bauhinia.</title>
        <authorList>
            <person name="Zhong Y."/>
            <person name="Chen Y."/>
            <person name="Zheng D."/>
            <person name="Pang J."/>
            <person name="Liu Y."/>
            <person name="Luo S."/>
            <person name="Meng S."/>
            <person name="Qian L."/>
            <person name="Wei D."/>
            <person name="Dai S."/>
            <person name="Zhou R."/>
        </authorList>
    </citation>
    <scope>NUCLEOTIDE SEQUENCE [LARGE SCALE GENOMIC DNA]</scope>
    <source>
        <strain evidence="1">BV-YZ2020</strain>
    </source>
</reference>
<evidence type="ECO:0000313" key="1">
    <source>
        <dbReference type="EMBL" id="KAI4313630.1"/>
    </source>
</evidence>
<sequence length="204" mass="23017">MRLILTVVCLGWILARLDDVHPSLHGTYIEQSTNISNSILQGLEQTILKLKTERKLKDLVDKLFELCNLMDSPKEERNSFLRIASIVGCPESEITERGVLSTEIIEQASAEVERLAKLKASRMRELVLKKRSELEEICKLTHIEPDKSTAAEKSSALIDSGLVDPSELLANTEAQILKVKDEALSRKAITDRIDKWLPALSRKW</sequence>
<gene>
    <name evidence="1" type="ORF">L6164_026591</name>
</gene>
<dbReference type="EMBL" id="CM039436">
    <property type="protein sequence ID" value="KAI4313630.1"/>
    <property type="molecule type" value="Genomic_DNA"/>
</dbReference>
<evidence type="ECO:0000313" key="2">
    <source>
        <dbReference type="Proteomes" id="UP000828941"/>
    </source>
</evidence>
<comment type="caution">
    <text evidence="1">The sequence shown here is derived from an EMBL/GenBank/DDBJ whole genome shotgun (WGS) entry which is preliminary data.</text>
</comment>
<protein>
    <submittedName>
        <fullName evidence="1">Uncharacterized protein</fullName>
    </submittedName>
</protein>
<proteinExistence type="predicted"/>
<organism evidence="1 2">
    <name type="scientific">Bauhinia variegata</name>
    <name type="common">Purple orchid tree</name>
    <name type="synonym">Phanera variegata</name>
    <dbReference type="NCBI Taxonomy" id="167791"/>
    <lineage>
        <taxon>Eukaryota</taxon>
        <taxon>Viridiplantae</taxon>
        <taxon>Streptophyta</taxon>
        <taxon>Embryophyta</taxon>
        <taxon>Tracheophyta</taxon>
        <taxon>Spermatophyta</taxon>
        <taxon>Magnoliopsida</taxon>
        <taxon>eudicotyledons</taxon>
        <taxon>Gunneridae</taxon>
        <taxon>Pentapetalae</taxon>
        <taxon>rosids</taxon>
        <taxon>fabids</taxon>
        <taxon>Fabales</taxon>
        <taxon>Fabaceae</taxon>
        <taxon>Cercidoideae</taxon>
        <taxon>Cercideae</taxon>
        <taxon>Bauhiniinae</taxon>
        <taxon>Bauhinia</taxon>
    </lineage>
</organism>